<comment type="caution">
    <text evidence="7">The sequence shown here is derived from an EMBL/GenBank/DDBJ whole genome shotgun (WGS) entry which is preliminary data.</text>
</comment>
<feature type="region of interest" description="Disordered" evidence="5">
    <location>
        <begin position="276"/>
        <end position="377"/>
    </location>
</feature>
<feature type="compositionally biased region" description="Low complexity" evidence="5">
    <location>
        <begin position="550"/>
        <end position="571"/>
    </location>
</feature>
<sequence length="771" mass="78365">MGDFHPLLPEDPERIGVHLLVGRLLEDPLQAVYLGHLPDEDTLRVIRVLEPRPGIDPQVRERITNELHAARRVSGAHTARLLEVGWSDDSPYVVREHVEGRSLRETVTTDGPLSGDALERLAVGMLTALTAVHLSGLVHGGLTPDTVLLGPDGPRVCDIGLGGAESGYRAPEHLRAASMPGDDAVGIPDAVPGQAPVPDTMPGRPADLFAWAATIVYAATGRPPFSTWPETTPEGPADLSSIPPALRSLVITCLDGQPEARPDTRAAMLRLLGEQPAQSFPPAPPFPVGDGPSTPGANALPHNGPGANALPHNGPGANALPQDGPGADPLPQDGPGADALPHNGPATSLLPRDEPGVHPLPQDEAGGNPLPQDGRDANAVSQDGALYPAAVLPPAPPAWGAPPLPGNPPAMSGTVIAEPVKEKRSVPGLPLILVAGVGVVALLSGLGIWAAGNYTSLGNVGQAAAKDPLVLSSQWQGQGSEAPAPGATGDPENRVTVPWGVTQEPQVGDVGPLQLSTDVPTLPTLNPLASPTVSMPTLPVPMVPNPIPTTAPTTAPKPTAATKAAKPTTPAAKPPAAKPTTAAPKRTTAKPTTAAPRPTTARPTTTAPKPTTARPTTAAPKPTTARPTTAAPKPTTAKPTTAAPRPTTAKPTTAAPKPPVAAARSNPYSPQQACGGGFSVQQSASFSGGTVYQLYNPSTGENCAVTMKSADVGKATQVWVTLEIQGGGTKTDRGSYEYYAGGAILPGKGKCARISGGGPGGSASTGWANCG</sequence>
<dbReference type="PANTHER" id="PTHR43289">
    <property type="entry name" value="MITOGEN-ACTIVATED PROTEIN KINASE KINASE KINASE 20-RELATED"/>
    <property type="match status" value="1"/>
</dbReference>
<evidence type="ECO:0000256" key="3">
    <source>
        <dbReference type="ARBA" id="ARBA00022777"/>
    </source>
</evidence>
<evidence type="ECO:0000256" key="5">
    <source>
        <dbReference type="SAM" id="MobiDB-lite"/>
    </source>
</evidence>
<dbReference type="Pfam" id="PF00069">
    <property type="entry name" value="Pkinase"/>
    <property type="match status" value="1"/>
</dbReference>
<feature type="domain" description="Protein kinase" evidence="6">
    <location>
        <begin position="18"/>
        <end position="278"/>
    </location>
</feature>
<keyword evidence="3 7" id="KW-0418">Kinase</keyword>
<evidence type="ECO:0000256" key="4">
    <source>
        <dbReference type="ARBA" id="ARBA00022840"/>
    </source>
</evidence>
<dbReference type="EMBL" id="JAUSQU010000001">
    <property type="protein sequence ID" value="MDP9849404.1"/>
    <property type="molecule type" value="Genomic_DNA"/>
</dbReference>
<keyword evidence="4" id="KW-0067">ATP-binding</keyword>
<keyword evidence="7" id="KW-0723">Serine/threonine-protein kinase</keyword>
<name>A0ABT9QRN6_9ACTN</name>
<dbReference type="Proteomes" id="UP001225356">
    <property type="component" value="Unassembled WGS sequence"/>
</dbReference>
<dbReference type="Gene3D" id="3.30.200.20">
    <property type="entry name" value="Phosphorylase Kinase, domain 1"/>
    <property type="match status" value="1"/>
</dbReference>
<evidence type="ECO:0000313" key="7">
    <source>
        <dbReference type="EMBL" id="MDP9849404.1"/>
    </source>
</evidence>
<feature type="compositionally biased region" description="Low complexity" evidence="5">
    <location>
        <begin position="578"/>
        <end position="664"/>
    </location>
</feature>
<evidence type="ECO:0000256" key="2">
    <source>
        <dbReference type="ARBA" id="ARBA00022741"/>
    </source>
</evidence>
<evidence type="ECO:0000313" key="8">
    <source>
        <dbReference type="Proteomes" id="UP001225356"/>
    </source>
</evidence>
<protein>
    <submittedName>
        <fullName evidence="7">Serine/threonine protein kinase</fullName>
    </submittedName>
</protein>
<dbReference type="InterPro" id="IPR000719">
    <property type="entry name" value="Prot_kinase_dom"/>
</dbReference>
<keyword evidence="8" id="KW-1185">Reference proteome</keyword>
<feature type="region of interest" description="Disordered" evidence="5">
    <location>
        <begin position="530"/>
        <end position="678"/>
    </location>
</feature>
<dbReference type="PANTHER" id="PTHR43289:SF34">
    <property type="entry name" value="SERINE_THREONINE-PROTEIN KINASE YBDM-RELATED"/>
    <property type="match status" value="1"/>
</dbReference>
<dbReference type="SUPFAM" id="SSF56112">
    <property type="entry name" value="Protein kinase-like (PK-like)"/>
    <property type="match status" value="1"/>
</dbReference>
<dbReference type="GO" id="GO:0004674">
    <property type="term" value="F:protein serine/threonine kinase activity"/>
    <property type="evidence" value="ECO:0007669"/>
    <property type="project" value="UniProtKB-KW"/>
</dbReference>
<dbReference type="PRINTS" id="PR01217">
    <property type="entry name" value="PRICHEXTENSN"/>
</dbReference>
<accession>A0ABT9QRN6</accession>
<feature type="compositionally biased region" description="Pro residues" evidence="5">
    <location>
        <begin position="538"/>
        <end position="549"/>
    </location>
</feature>
<gene>
    <name evidence="7" type="ORF">J2853_008615</name>
</gene>
<dbReference type="SMART" id="SM00220">
    <property type="entry name" value="S_TKc"/>
    <property type="match status" value="1"/>
</dbReference>
<keyword evidence="1" id="KW-0808">Transferase</keyword>
<reference evidence="7 8" key="1">
    <citation type="submission" date="2023-07" db="EMBL/GenBank/DDBJ databases">
        <title>Sequencing the genomes of 1000 actinobacteria strains.</title>
        <authorList>
            <person name="Klenk H.-P."/>
        </authorList>
    </citation>
    <scope>NUCLEOTIDE SEQUENCE [LARGE SCALE GENOMIC DNA]</scope>
    <source>
        <strain evidence="7 8">DSM 46740</strain>
    </source>
</reference>
<dbReference type="InterPro" id="IPR011009">
    <property type="entry name" value="Kinase-like_dom_sf"/>
</dbReference>
<dbReference type="PROSITE" id="PS50011">
    <property type="entry name" value="PROTEIN_KINASE_DOM"/>
    <property type="match status" value="1"/>
</dbReference>
<evidence type="ECO:0000259" key="6">
    <source>
        <dbReference type="PROSITE" id="PS50011"/>
    </source>
</evidence>
<evidence type="ECO:0000256" key="1">
    <source>
        <dbReference type="ARBA" id="ARBA00022679"/>
    </source>
</evidence>
<keyword evidence="2" id="KW-0547">Nucleotide-binding</keyword>
<dbReference type="Gene3D" id="1.10.510.10">
    <property type="entry name" value="Transferase(Phosphotransferase) domain 1"/>
    <property type="match status" value="1"/>
</dbReference>
<organism evidence="7 8">
    <name type="scientific">Streptosporangium lutulentum</name>
    <dbReference type="NCBI Taxonomy" id="1461250"/>
    <lineage>
        <taxon>Bacteria</taxon>
        <taxon>Bacillati</taxon>
        <taxon>Actinomycetota</taxon>
        <taxon>Actinomycetes</taxon>
        <taxon>Streptosporangiales</taxon>
        <taxon>Streptosporangiaceae</taxon>
        <taxon>Streptosporangium</taxon>
    </lineage>
</organism>
<dbReference type="RefSeq" id="WP_307567238.1">
    <property type="nucleotide sequence ID" value="NZ_JAUSQU010000001.1"/>
</dbReference>
<proteinExistence type="predicted"/>
<feature type="region of interest" description="Disordered" evidence="5">
    <location>
        <begin position="474"/>
        <end position="497"/>
    </location>
</feature>